<evidence type="ECO:0000256" key="6">
    <source>
        <dbReference type="RuleBase" id="RU004020"/>
    </source>
</evidence>
<dbReference type="AlphaFoldDB" id="R8BW85"/>
<dbReference type="Proteomes" id="UP000014074">
    <property type="component" value="Unassembled WGS sequence"/>
</dbReference>
<dbReference type="InterPro" id="IPR000232">
    <property type="entry name" value="HSF_DNA-bd"/>
</dbReference>
<dbReference type="Pfam" id="PF00447">
    <property type="entry name" value="HSF_DNA-bind"/>
    <property type="match status" value="1"/>
</dbReference>
<feature type="compositionally biased region" description="Low complexity" evidence="7">
    <location>
        <begin position="27"/>
        <end position="41"/>
    </location>
</feature>
<gene>
    <name evidence="9" type="ORF">UCRPA7_905</name>
</gene>
<keyword evidence="5" id="KW-0539">Nucleus</keyword>
<feature type="region of interest" description="Disordered" evidence="7">
    <location>
        <begin position="1"/>
        <end position="71"/>
    </location>
</feature>
<dbReference type="GO" id="GO:0043565">
    <property type="term" value="F:sequence-specific DNA binding"/>
    <property type="evidence" value="ECO:0007669"/>
    <property type="project" value="InterPro"/>
</dbReference>
<evidence type="ECO:0000259" key="8">
    <source>
        <dbReference type="SMART" id="SM00415"/>
    </source>
</evidence>
<dbReference type="GeneID" id="19329837"/>
<dbReference type="InterPro" id="IPR036390">
    <property type="entry name" value="WH_DNA-bd_sf"/>
</dbReference>
<dbReference type="PRINTS" id="PR00056">
    <property type="entry name" value="HSFDOMAIN"/>
</dbReference>
<dbReference type="PANTHER" id="PTHR10015:SF396">
    <property type="entry name" value="FLOCCULATION SUPPRESSION PROTEIN"/>
    <property type="match status" value="1"/>
</dbReference>
<dbReference type="eggNOG" id="KOG0627">
    <property type="taxonomic scope" value="Eukaryota"/>
</dbReference>
<organism evidence="9 10">
    <name type="scientific">Phaeoacremonium minimum (strain UCR-PA7)</name>
    <name type="common">Esca disease fungus</name>
    <name type="synonym">Togninia minima</name>
    <dbReference type="NCBI Taxonomy" id="1286976"/>
    <lineage>
        <taxon>Eukaryota</taxon>
        <taxon>Fungi</taxon>
        <taxon>Dikarya</taxon>
        <taxon>Ascomycota</taxon>
        <taxon>Pezizomycotina</taxon>
        <taxon>Sordariomycetes</taxon>
        <taxon>Sordariomycetidae</taxon>
        <taxon>Togniniales</taxon>
        <taxon>Togniniaceae</taxon>
        <taxon>Phaeoacremonium</taxon>
    </lineage>
</organism>
<keyword evidence="4" id="KW-0804">Transcription</keyword>
<dbReference type="InterPro" id="IPR036388">
    <property type="entry name" value="WH-like_DNA-bd_sf"/>
</dbReference>
<feature type="domain" description="HSF-type DNA-binding" evidence="8">
    <location>
        <begin position="87"/>
        <end position="179"/>
    </location>
</feature>
<evidence type="ECO:0000313" key="10">
    <source>
        <dbReference type="Proteomes" id="UP000014074"/>
    </source>
</evidence>
<dbReference type="KEGG" id="tmn:UCRPA7_905"/>
<keyword evidence="10" id="KW-1185">Reference proteome</keyword>
<dbReference type="GO" id="GO:0005634">
    <property type="term" value="C:nucleus"/>
    <property type="evidence" value="ECO:0007669"/>
    <property type="project" value="UniProtKB-SubCell"/>
</dbReference>
<dbReference type="FunFam" id="1.10.10.10:FF:000027">
    <property type="entry name" value="Heat shock transcription factor 1"/>
    <property type="match status" value="1"/>
</dbReference>
<sequence length="189" mass="20482">MSARTVPILTPTIQMSAPSPGDPMDIATPTNSSAPASATKSPTEETNGGRDFENTGAPKNEAQGNTGSMTMPAPAAAAAAVHQPKIVQTAFIHKLYNMLEDPSIQHLISWSNSQESFVMAPSADFSKVLAQYFKHTNISSFVRQLNMYGFHKGTLWLCKERFNGKLTLSVDSMNHLKLHILAEANILPI</sequence>
<accession>R8BW85</accession>
<name>R8BW85_PHAM7</name>
<protein>
    <submittedName>
        <fullName evidence="9">Putative flocculation suppression protein</fullName>
    </submittedName>
</protein>
<dbReference type="Gene3D" id="1.10.10.10">
    <property type="entry name" value="Winged helix-like DNA-binding domain superfamily/Winged helix DNA-binding domain"/>
    <property type="match status" value="1"/>
</dbReference>
<dbReference type="OrthoDB" id="5241522at2759"/>
<evidence type="ECO:0000256" key="3">
    <source>
        <dbReference type="ARBA" id="ARBA00023125"/>
    </source>
</evidence>
<evidence type="ECO:0000256" key="1">
    <source>
        <dbReference type="ARBA" id="ARBA00004123"/>
    </source>
</evidence>
<dbReference type="SMART" id="SM00415">
    <property type="entry name" value="HSF"/>
    <property type="match status" value="1"/>
</dbReference>
<evidence type="ECO:0000256" key="4">
    <source>
        <dbReference type="ARBA" id="ARBA00023163"/>
    </source>
</evidence>
<evidence type="ECO:0000313" key="9">
    <source>
        <dbReference type="EMBL" id="EOO03569.1"/>
    </source>
</evidence>
<evidence type="ECO:0000256" key="7">
    <source>
        <dbReference type="SAM" id="MobiDB-lite"/>
    </source>
</evidence>
<dbReference type="SUPFAM" id="SSF46785">
    <property type="entry name" value="Winged helix' DNA-binding domain"/>
    <property type="match status" value="1"/>
</dbReference>
<keyword evidence="3" id="KW-0238">DNA-binding</keyword>
<evidence type="ECO:0000256" key="2">
    <source>
        <dbReference type="ARBA" id="ARBA00023015"/>
    </source>
</evidence>
<dbReference type="HOGENOM" id="CLU_108089_0_0_1"/>
<dbReference type="EMBL" id="KB932817">
    <property type="protein sequence ID" value="EOO03569.1"/>
    <property type="molecule type" value="Genomic_DNA"/>
</dbReference>
<dbReference type="PANTHER" id="PTHR10015">
    <property type="entry name" value="HEAT SHOCK TRANSCRIPTION FACTOR"/>
    <property type="match status" value="1"/>
</dbReference>
<proteinExistence type="inferred from homology"/>
<dbReference type="GO" id="GO:0003700">
    <property type="term" value="F:DNA-binding transcription factor activity"/>
    <property type="evidence" value="ECO:0007669"/>
    <property type="project" value="InterPro"/>
</dbReference>
<evidence type="ECO:0000256" key="5">
    <source>
        <dbReference type="ARBA" id="ARBA00023242"/>
    </source>
</evidence>
<comment type="subcellular location">
    <subcellularLocation>
        <location evidence="1">Nucleus</location>
    </subcellularLocation>
</comment>
<keyword evidence="2" id="KW-0805">Transcription regulation</keyword>
<comment type="similarity">
    <text evidence="6">Belongs to the HSF family.</text>
</comment>
<reference evidence="10" key="1">
    <citation type="journal article" date="2013" name="Genome Announc.">
        <title>Draft genome sequence of the ascomycete Phaeoacremonium aleophilum strain UCR-PA7, a causal agent of the esca disease complex in grapevines.</title>
        <authorList>
            <person name="Blanco-Ulate B."/>
            <person name="Rolshausen P."/>
            <person name="Cantu D."/>
        </authorList>
    </citation>
    <scope>NUCLEOTIDE SEQUENCE [LARGE SCALE GENOMIC DNA]</scope>
    <source>
        <strain evidence="10">UCR-PA7</strain>
    </source>
</reference>
<dbReference type="RefSeq" id="XP_007911686.1">
    <property type="nucleotide sequence ID" value="XM_007913495.1"/>
</dbReference>